<evidence type="ECO:0000256" key="3">
    <source>
        <dbReference type="SAM" id="MobiDB-lite"/>
    </source>
</evidence>
<evidence type="ECO:0000256" key="1">
    <source>
        <dbReference type="PROSITE-ProRule" id="PRU00047"/>
    </source>
</evidence>
<dbReference type="AlphaFoldDB" id="A0AAE0HTI8"/>
<gene>
    <name evidence="5" type="ORF">B0H66DRAFT_643806</name>
</gene>
<dbReference type="InterPro" id="IPR036875">
    <property type="entry name" value="Znf_CCHC_sf"/>
</dbReference>
<protein>
    <recommendedName>
        <fullName evidence="4">CCHC-type domain-containing protein</fullName>
    </recommendedName>
</protein>
<organism evidence="5 6">
    <name type="scientific">Apodospora peruviana</name>
    <dbReference type="NCBI Taxonomy" id="516989"/>
    <lineage>
        <taxon>Eukaryota</taxon>
        <taxon>Fungi</taxon>
        <taxon>Dikarya</taxon>
        <taxon>Ascomycota</taxon>
        <taxon>Pezizomycotina</taxon>
        <taxon>Sordariomycetes</taxon>
        <taxon>Sordariomycetidae</taxon>
        <taxon>Sordariales</taxon>
        <taxon>Lasiosphaeriaceae</taxon>
        <taxon>Apodospora</taxon>
    </lineage>
</organism>
<dbReference type="EMBL" id="JAUEDM010000008">
    <property type="protein sequence ID" value="KAK3312609.1"/>
    <property type="molecule type" value="Genomic_DNA"/>
</dbReference>
<comment type="caution">
    <text evidence="5">The sequence shown here is derived from an EMBL/GenBank/DDBJ whole genome shotgun (WGS) entry which is preliminary data.</text>
</comment>
<evidence type="ECO:0000259" key="4">
    <source>
        <dbReference type="PROSITE" id="PS50158"/>
    </source>
</evidence>
<evidence type="ECO:0000313" key="5">
    <source>
        <dbReference type="EMBL" id="KAK3312609.1"/>
    </source>
</evidence>
<sequence>MSSAPGASNAGGGSATGNTWAPKTIPKISKEPQPNIDYGSGIPDFIAGTATLDNHIAWSRRILTHHDMDALAALMTRFGEYYQKADPQKNLQAPGYDFAHAFRTITDDPAGLIVLDVMNVMITTQVAQEQSLKQEVRMKTSQFDSLNDELQEALLLKTLREERIKDLQKQVQQQQDLIGILNDKTTTSSGTKKALVDNPPAFNASEEIAEKRLKQFENWHDKILLKWAQEKSTFATEHNKLLHAAGLLEGSAWKAVSKDIAIIRDNPEDDDKWKWKTGKDLMKELKNKYMTLDMSGTYQKELNNLKMEGKHKLWADFVTRLTELFDNLDYDDASRLVRSLKAKVSMELDKLNQNQMKKPKDDDWVGWKDHFSILASNLENSEHMNRVDDNTSNQKKDGYKTPSTDKTTTQGGDQMDTSIDGLMIARINGQEKRRRFINNLCINCGKPNHLARDCRSHPNPGNNDVRGGFNNNRDGAPRGRGGSGGFPVRQDVRAASFGEYDYSNYSNDYYDDSNSVNTGNTGRVVGTVNRQSVFHPFEDNNGQGT</sequence>
<keyword evidence="1" id="KW-0479">Metal-binding</keyword>
<reference evidence="5" key="2">
    <citation type="submission" date="2023-06" db="EMBL/GenBank/DDBJ databases">
        <authorList>
            <consortium name="Lawrence Berkeley National Laboratory"/>
            <person name="Haridas S."/>
            <person name="Hensen N."/>
            <person name="Bonometti L."/>
            <person name="Westerberg I."/>
            <person name="Brannstrom I.O."/>
            <person name="Guillou S."/>
            <person name="Cros-Aarteil S."/>
            <person name="Calhoun S."/>
            <person name="Kuo A."/>
            <person name="Mondo S."/>
            <person name="Pangilinan J."/>
            <person name="Riley R."/>
            <person name="Labutti K."/>
            <person name="Andreopoulos B."/>
            <person name="Lipzen A."/>
            <person name="Chen C."/>
            <person name="Yanf M."/>
            <person name="Daum C."/>
            <person name="Ng V."/>
            <person name="Clum A."/>
            <person name="Steindorff A."/>
            <person name="Ohm R."/>
            <person name="Martin F."/>
            <person name="Silar P."/>
            <person name="Natvig D."/>
            <person name="Lalanne C."/>
            <person name="Gautier V."/>
            <person name="Ament-Velasquez S.L."/>
            <person name="Kruys A."/>
            <person name="Hutchinson M.I."/>
            <person name="Powell A.J."/>
            <person name="Barry K."/>
            <person name="Miller A.N."/>
            <person name="Grigoriev I.V."/>
            <person name="Debuchy R."/>
            <person name="Gladieux P."/>
            <person name="Thoren M.H."/>
            <person name="Johannesson H."/>
        </authorList>
    </citation>
    <scope>NUCLEOTIDE SEQUENCE</scope>
    <source>
        <strain evidence="5">CBS 118394</strain>
    </source>
</reference>
<dbReference type="Pfam" id="PF00098">
    <property type="entry name" value="zf-CCHC"/>
    <property type="match status" value="1"/>
</dbReference>
<feature type="compositionally biased region" description="Polar residues" evidence="3">
    <location>
        <begin position="401"/>
        <end position="417"/>
    </location>
</feature>
<keyword evidence="1" id="KW-0863">Zinc-finger</keyword>
<keyword evidence="2" id="KW-0175">Coiled coil</keyword>
<evidence type="ECO:0000313" key="6">
    <source>
        <dbReference type="Proteomes" id="UP001283341"/>
    </source>
</evidence>
<keyword evidence="1" id="KW-0862">Zinc</keyword>
<feature type="domain" description="CCHC-type" evidence="4">
    <location>
        <begin position="441"/>
        <end position="456"/>
    </location>
</feature>
<feature type="compositionally biased region" description="Basic and acidic residues" evidence="3">
    <location>
        <begin position="382"/>
        <end position="399"/>
    </location>
</feature>
<feature type="region of interest" description="Disordered" evidence="3">
    <location>
        <begin position="1"/>
        <end position="34"/>
    </location>
</feature>
<feature type="coiled-coil region" evidence="2">
    <location>
        <begin position="157"/>
        <end position="184"/>
    </location>
</feature>
<name>A0AAE0HTI8_9PEZI</name>
<dbReference type="SMART" id="SM00343">
    <property type="entry name" value="ZnF_C2HC"/>
    <property type="match status" value="1"/>
</dbReference>
<proteinExistence type="predicted"/>
<reference evidence="5" key="1">
    <citation type="journal article" date="2023" name="Mol. Phylogenet. Evol.">
        <title>Genome-scale phylogeny and comparative genomics of the fungal order Sordariales.</title>
        <authorList>
            <person name="Hensen N."/>
            <person name="Bonometti L."/>
            <person name="Westerberg I."/>
            <person name="Brannstrom I.O."/>
            <person name="Guillou S."/>
            <person name="Cros-Aarteil S."/>
            <person name="Calhoun S."/>
            <person name="Haridas S."/>
            <person name="Kuo A."/>
            <person name="Mondo S."/>
            <person name="Pangilinan J."/>
            <person name="Riley R."/>
            <person name="LaButti K."/>
            <person name="Andreopoulos B."/>
            <person name="Lipzen A."/>
            <person name="Chen C."/>
            <person name="Yan M."/>
            <person name="Daum C."/>
            <person name="Ng V."/>
            <person name="Clum A."/>
            <person name="Steindorff A."/>
            <person name="Ohm R.A."/>
            <person name="Martin F."/>
            <person name="Silar P."/>
            <person name="Natvig D.O."/>
            <person name="Lalanne C."/>
            <person name="Gautier V."/>
            <person name="Ament-Velasquez S.L."/>
            <person name="Kruys A."/>
            <person name="Hutchinson M.I."/>
            <person name="Powell A.J."/>
            <person name="Barry K."/>
            <person name="Miller A.N."/>
            <person name="Grigoriev I.V."/>
            <person name="Debuchy R."/>
            <person name="Gladieux P."/>
            <person name="Hiltunen Thoren M."/>
            <person name="Johannesson H."/>
        </authorList>
    </citation>
    <scope>NUCLEOTIDE SEQUENCE</scope>
    <source>
        <strain evidence="5">CBS 118394</strain>
    </source>
</reference>
<feature type="region of interest" description="Disordered" evidence="3">
    <location>
        <begin position="458"/>
        <end position="488"/>
    </location>
</feature>
<evidence type="ECO:0000256" key="2">
    <source>
        <dbReference type="SAM" id="Coils"/>
    </source>
</evidence>
<dbReference type="SUPFAM" id="SSF57756">
    <property type="entry name" value="Retrovirus zinc finger-like domains"/>
    <property type="match status" value="1"/>
</dbReference>
<accession>A0AAE0HTI8</accession>
<keyword evidence="6" id="KW-1185">Reference proteome</keyword>
<dbReference type="Proteomes" id="UP001283341">
    <property type="component" value="Unassembled WGS sequence"/>
</dbReference>
<dbReference type="GO" id="GO:0008270">
    <property type="term" value="F:zinc ion binding"/>
    <property type="evidence" value="ECO:0007669"/>
    <property type="project" value="UniProtKB-KW"/>
</dbReference>
<dbReference type="PROSITE" id="PS50158">
    <property type="entry name" value="ZF_CCHC"/>
    <property type="match status" value="1"/>
</dbReference>
<dbReference type="GO" id="GO:0003676">
    <property type="term" value="F:nucleic acid binding"/>
    <property type="evidence" value="ECO:0007669"/>
    <property type="project" value="InterPro"/>
</dbReference>
<feature type="region of interest" description="Disordered" evidence="3">
    <location>
        <begin position="382"/>
        <end position="417"/>
    </location>
</feature>
<dbReference type="InterPro" id="IPR001878">
    <property type="entry name" value="Znf_CCHC"/>
</dbReference>